<dbReference type="EnsemblPlants" id="AUR62031861-RA">
    <property type="protein sequence ID" value="AUR62031861-RA:cds"/>
    <property type="gene ID" value="AUR62031861"/>
</dbReference>
<dbReference type="Proteomes" id="UP000596660">
    <property type="component" value="Unplaced"/>
</dbReference>
<evidence type="ECO:0000313" key="5">
    <source>
        <dbReference type="EnsemblPlants" id="AUR62031861-RA:cds"/>
    </source>
</evidence>
<dbReference type="Gene3D" id="1.20.5.4130">
    <property type="match status" value="1"/>
</dbReference>
<keyword evidence="1" id="KW-0677">Repeat</keyword>
<proteinExistence type="predicted"/>
<dbReference type="Pfam" id="PF18052">
    <property type="entry name" value="Rx_N"/>
    <property type="match status" value="1"/>
</dbReference>
<evidence type="ECO:0000313" key="6">
    <source>
        <dbReference type="Proteomes" id="UP000596660"/>
    </source>
</evidence>
<protein>
    <recommendedName>
        <fullName evidence="4">Disease resistance N-terminal domain-containing protein</fullName>
    </recommendedName>
</protein>
<feature type="domain" description="Disease resistance N-terminal" evidence="4">
    <location>
        <begin position="32"/>
        <end position="75"/>
    </location>
</feature>
<dbReference type="GO" id="GO:0006952">
    <property type="term" value="P:defense response"/>
    <property type="evidence" value="ECO:0007669"/>
    <property type="project" value="UniProtKB-KW"/>
</dbReference>
<keyword evidence="3" id="KW-0611">Plant defense</keyword>
<accession>A0A803MLP9</accession>
<evidence type="ECO:0000256" key="2">
    <source>
        <dbReference type="ARBA" id="ARBA00022741"/>
    </source>
</evidence>
<reference evidence="5" key="1">
    <citation type="journal article" date="2017" name="Nature">
        <title>The genome of Chenopodium quinoa.</title>
        <authorList>
            <person name="Jarvis D.E."/>
            <person name="Ho Y.S."/>
            <person name="Lightfoot D.J."/>
            <person name="Schmoeckel S.M."/>
            <person name="Li B."/>
            <person name="Borm T.J.A."/>
            <person name="Ohyanagi H."/>
            <person name="Mineta K."/>
            <person name="Michell C.T."/>
            <person name="Saber N."/>
            <person name="Kharbatia N.M."/>
            <person name="Rupper R.R."/>
            <person name="Sharp A.R."/>
            <person name="Dally N."/>
            <person name="Boughton B.A."/>
            <person name="Woo Y.H."/>
            <person name="Gao G."/>
            <person name="Schijlen E.G.W.M."/>
            <person name="Guo X."/>
            <person name="Momin A.A."/>
            <person name="Negrao S."/>
            <person name="Al-Babili S."/>
            <person name="Gehring C."/>
            <person name="Roessner U."/>
            <person name="Jung C."/>
            <person name="Murphy K."/>
            <person name="Arold S.T."/>
            <person name="Gojobori T."/>
            <person name="van der Linden C.G."/>
            <person name="van Loo E.N."/>
            <person name="Jellen E.N."/>
            <person name="Maughan P.J."/>
            <person name="Tester M."/>
        </authorList>
    </citation>
    <scope>NUCLEOTIDE SEQUENCE [LARGE SCALE GENOMIC DNA]</scope>
    <source>
        <strain evidence="5">cv. PI 614886</strain>
    </source>
</reference>
<organism evidence="5 6">
    <name type="scientific">Chenopodium quinoa</name>
    <name type="common">Quinoa</name>
    <dbReference type="NCBI Taxonomy" id="63459"/>
    <lineage>
        <taxon>Eukaryota</taxon>
        <taxon>Viridiplantae</taxon>
        <taxon>Streptophyta</taxon>
        <taxon>Embryophyta</taxon>
        <taxon>Tracheophyta</taxon>
        <taxon>Spermatophyta</taxon>
        <taxon>Magnoliopsida</taxon>
        <taxon>eudicotyledons</taxon>
        <taxon>Gunneridae</taxon>
        <taxon>Pentapetalae</taxon>
        <taxon>Caryophyllales</taxon>
        <taxon>Chenopodiaceae</taxon>
        <taxon>Chenopodioideae</taxon>
        <taxon>Atripliceae</taxon>
        <taxon>Chenopodium</taxon>
    </lineage>
</organism>
<dbReference type="AlphaFoldDB" id="A0A803MLP9"/>
<evidence type="ECO:0000259" key="4">
    <source>
        <dbReference type="Pfam" id="PF18052"/>
    </source>
</evidence>
<keyword evidence="6" id="KW-1185">Reference proteome</keyword>
<dbReference type="Gramene" id="AUR62031861-RA">
    <property type="protein sequence ID" value="AUR62031861-RA:cds"/>
    <property type="gene ID" value="AUR62031861"/>
</dbReference>
<keyword evidence="2" id="KW-0547">Nucleotide-binding</keyword>
<dbReference type="GO" id="GO:0000166">
    <property type="term" value="F:nucleotide binding"/>
    <property type="evidence" value="ECO:0007669"/>
    <property type="project" value="UniProtKB-KW"/>
</dbReference>
<dbReference type="InterPro" id="IPR041118">
    <property type="entry name" value="Rx_N"/>
</dbReference>
<name>A0A803MLP9_CHEQI</name>
<sequence length="78" mass="9503">MDRDEKLRGRRTLIFNYRSHTRIVEVLLRKSYCSSIEAKQELLDEEQHYVEELEDVVYEADDLLDEFITLIEQKKIRQ</sequence>
<evidence type="ECO:0000256" key="1">
    <source>
        <dbReference type="ARBA" id="ARBA00022737"/>
    </source>
</evidence>
<evidence type="ECO:0000256" key="3">
    <source>
        <dbReference type="ARBA" id="ARBA00022821"/>
    </source>
</evidence>
<reference evidence="5" key="2">
    <citation type="submission" date="2021-03" db="UniProtKB">
        <authorList>
            <consortium name="EnsemblPlants"/>
        </authorList>
    </citation>
    <scope>IDENTIFICATION</scope>
</reference>